<evidence type="ECO:0000313" key="5">
    <source>
        <dbReference type="EMBL" id="KAK5782085.1"/>
    </source>
</evidence>
<keyword evidence="6" id="KW-1185">Reference proteome</keyword>
<dbReference type="Proteomes" id="UP001306508">
    <property type="component" value="Unassembled WGS sequence"/>
</dbReference>
<dbReference type="PANTHER" id="PTHR14359">
    <property type="entry name" value="HOMO-OLIGOMERIC FLAVIN CONTAINING CYS DECARBOXYLASE FAMILY"/>
    <property type="match status" value="1"/>
</dbReference>
<feature type="compositionally biased region" description="Acidic residues" evidence="3">
    <location>
        <begin position="488"/>
        <end position="505"/>
    </location>
</feature>
<dbReference type="EMBL" id="JAWIZZ010000015">
    <property type="protein sequence ID" value="KAK5782085.1"/>
    <property type="molecule type" value="Genomic_DNA"/>
</dbReference>
<evidence type="ECO:0000256" key="1">
    <source>
        <dbReference type="ARBA" id="ARBA00022993"/>
    </source>
</evidence>
<reference evidence="6" key="1">
    <citation type="submission" date="2023-07" db="EMBL/GenBank/DDBJ databases">
        <title>A draft genome of Kazachstania heterogenica Y-27499.</title>
        <authorList>
            <person name="Donic C."/>
            <person name="Kralova J.S."/>
            <person name="Fidel L."/>
            <person name="Ben-Dor S."/>
            <person name="Jung S."/>
        </authorList>
    </citation>
    <scope>NUCLEOTIDE SEQUENCE [LARGE SCALE GENOMIC DNA]</scope>
    <source>
        <strain evidence="6">Y27499</strain>
    </source>
</reference>
<feature type="compositionally biased region" description="Basic and acidic residues" evidence="3">
    <location>
        <begin position="128"/>
        <end position="138"/>
    </location>
</feature>
<evidence type="ECO:0000256" key="2">
    <source>
        <dbReference type="ARBA" id="ARBA00038350"/>
    </source>
</evidence>
<dbReference type="GO" id="GO:0015937">
    <property type="term" value="P:coenzyme A biosynthetic process"/>
    <property type="evidence" value="ECO:0007669"/>
    <property type="project" value="UniProtKB-KW"/>
</dbReference>
<comment type="caution">
    <text evidence="5">The sequence shown here is derived from an EMBL/GenBank/DDBJ whole genome shotgun (WGS) entry which is preliminary data.</text>
</comment>
<evidence type="ECO:0000256" key="3">
    <source>
        <dbReference type="SAM" id="MobiDB-lite"/>
    </source>
</evidence>
<name>A0AAN8A9U7_9SACH</name>
<dbReference type="InterPro" id="IPR036551">
    <property type="entry name" value="Flavin_trans-like"/>
</dbReference>
<feature type="domain" description="Flavoprotein" evidence="4">
    <location>
        <begin position="229"/>
        <end position="434"/>
    </location>
</feature>
<feature type="region of interest" description="Disordered" evidence="3">
    <location>
        <begin position="32"/>
        <end position="80"/>
    </location>
</feature>
<dbReference type="GO" id="GO:0004633">
    <property type="term" value="F:phosphopantothenoylcysteine decarboxylase activity"/>
    <property type="evidence" value="ECO:0007669"/>
    <property type="project" value="TreeGrafter"/>
</dbReference>
<feature type="compositionally biased region" description="Acidic residues" evidence="3">
    <location>
        <begin position="464"/>
        <end position="479"/>
    </location>
</feature>
<dbReference type="GO" id="GO:0071513">
    <property type="term" value="C:phosphopantothenoylcysteine decarboxylase complex"/>
    <property type="evidence" value="ECO:0007669"/>
    <property type="project" value="TreeGrafter"/>
</dbReference>
<dbReference type="Pfam" id="PF02441">
    <property type="entry name" value="Flavoprotein"/>
    <property type="match status" value="1"/>
</dbReference>
<protein>
    <recommendedName>
        <fullName evidence="4">Flavoprotein domain-containing protein</fullName>
    </recommendedName>
</protein>
<keyword evidence="1" id="KW-0173">Coenzyme A biosynthesis</keyword>
<feature type="compositionally biased region" description="Polar residues" evidence="3">
    <location>
        <begin position="58"/>
        <end position="80"/>
    </location>
</feature>
<organism evidence="5 6">
    <name type="scientific">Arxiozyma heterogenica</name>
    <dbReference type="NCBI Taxonomy" id="278026"/>
    <lineage>
        <taxon>Eukaryota</taxon>
        <taxon>Fungi</taxon>
        <taxon>Dikarya</taxon>
        <taxon>Ascomycota</taxon>
        <taxon>Saccharomycotina</taxon>
        <taxon>Saccharomycetes</taxon>
        <taxon>Saccharomycetales</taxon>
        <taxon>Saccharomycetaceae</taxon>
        <taxon>Arxiozyma</taxon>
    </lineage>
</organism>
<accession>A0AAN8A9U7</accession>
<proteinExistence type="inferred from homology"/>
<feature type="compositionally biased region" description="Acidic residues" evidence="3">
    <location>
        <begin position="139"/>
        <end position="151"/>
    </location>
</feature>
<dbReference type="InterPro" id="IPR003382">
    <property type="entry name" value="Flavoprotein"/>
</dbReference>
<dbReference type="GO" id="GO:0010181">
    <property type="term" value="F:FMN binding"/>
    <property type="evidence" value="ECO:0007669"/>
    <property type="project" value="TreeGrafter"/>
</dbReference>
<evidence type="ECO:0000313" key="6">
    <source>
        <dbReference type="Proteomes" id="UP001306508"/>
    </source>
</evidence>
<sequence>MSEQTWKPIPFESSKKQIEEFNKRETDTVICNPGVGIGSGTNGVSRSGKKYSEPSIIPSLQDNPSMKRNTSVSFDIPPQNLSQLYNRHSISNKLNPQLKSQDGKKGLDISQKASLKDIDAIGNSLTEQDQKRQQQQRDEVEEEEDKEEEKDTGDIGDDRERDCAVHMPGDFVYIKPVEATVKTSATKSKLHTGQIVRQKPSNKIVFNKDEYSPLDNTFDFNKEDDNKFHILIGATGSVATIKIPLIIDRLFKIYSHDTISIQLILTKAAEHFLHRSKISKDVKIWREDDMKSRLWNFNNDVIQNSSFSNLNNSGKRIRKDTVEPILFHELSRWADIFLIAPLSANSLAKLANGICNNLITSVVRDWNVKKTPIVVAPAMNTFMYINPMTKKHLMMLKEDIPTLEILKPVEKVLICGDIGMGGMREWNDIVENIRLKIKEIHRQRHENDLDNEDQELEQIHKDLADEDDEDDDDDDDDEGEAKGVNTELESEEEEEEEEEEEDDDE</sequence>
<gene>
    <name evidence="5" type="ORF">RI543_000407</name>
</gene>
<comment type="similarity">
    <text evidence="2">Belongs to the HFCD (homooligomeric flavin containing Cys decarboxylase) superfamily.</text>
</comment>
<dbReference type="PANTHER" id="PTHR14359:SF6">
    <property type="entry name" value="PHOSPHOPANTOTHENOYLCYSTEINE DECARBOXYLASE"/>
    <property type="match status" value="1"/>
</dbReference>
<dbReference type="SUPFAM" id="SSF52507">
    <property type="entry name" value="Homo-oligomeric flavin-containing Cys decarboxylases, HFCD"/>
    <property type="match status" value="1"/>
</dbReference>
<feature type="compositionally biased region" description="Basic and acidic residues" evidence="3">
    <location>
        <begin position="152"/>
        <end position="161"/>
    </location>
</feature>
<feature type="region of interest" description="Disordered" evidence="3">
    <location>
        <begin position="122"/>
        <end position="161"/>
    </location>
</feature>
<feature type="region of interest" description="Disordered" evidence="3">
    <location>
        <begin position="446"/>
        <end position="505"/>
    </location>
</feature>
<dbReference type="AlphaFoldDB" id="A0AAN8A9U7"/>
<dbReference type="Gene3D" id="3.40.50.1950">
    <property type="entry name" value="Flavin prenyltransferase-like"/>
    <property type="match status" value="1"/>
</dbReference>
<evidence type="ECO:0000259" key="4">
    <source>
        <dbReference type="Pfam" id="PF02441"/>
    </source>
</evidence>